<comment type="caution">
    <text evidence="2">The sequence shown here is derived from an EMBL/GenBank/DDBJ whole genome shotgun (WGS) entry which is preliminary data.</text>
</comment>
<name>A0AAW0ZQN7_9HYME</name>
<dbReference type="Proteomes" id="UP001432146">
    <property type="component" value="Unassembled WGS sequence"/>
</dbReference>
<reference evidence="2 3" key="1">
    <citation type="submission" date="2024-05" db="EMBL/GenBank/DDBJ databases">
        <title>The nuclear and mitochondrial genome assemblies of Tetragonisca angustula (Apidae: Meliponini), a tiny yet remarkable pollinator in the Neotropics.</title>
        <authorList>
            <person name="Ferrari R."/>
            <person name="Ricardo P.C."/>
            <person name="Dias F.C."/>
            <person name="Araujo N.S."/>
            <person name="Soares D.O."/>
            <person name="Zhou Q.-S."/>
            <person name="Zhu C.-D."/>
            <person name="Coutinho L."/>
            <person name="Airas M.C."/>
            <person name="Batista T.M."/>
        </authorList>
    </citation>
    <scope>NUCLEOTIDE SEQUENCE [LARGE SCALE GENOMIC DNA]</scope>
    <source>
        <strain evidence="2">ASF017062</strain>
        <tissue evidence="2">Abdomen</tissue>
    </source>
</reference>
<gene>
    <name evidence="2" type="ORF">QLX08_007309</name>
</gene>
<organism evidence="2 3">
    <name type="scientific">Tetragonisca angustula</name>
    <dbReference type="NCBI Taxonomy" id="166442"/>
    <lineage>
        <taxon>Eukaryota</taxon>
        <taxon>Metazoa</taxon>
        <taxon>Ecdysozoa</taxon>
        <taxon>Arthropoda</taxon>
        <taxon>Hexapoda</taxon>
        <taxon>Insecta</taxon>
        <taxon>Pterygota</taxon>
        <taxon>Neoptera</taxon>
        <taxon>Endopterygota</taxon>
        <taxon>Hymenoptera</taxon>
        <taxon>Apocrita</taxon>
        <taxon>Aculeata</taxon>
        <taxon>Apoidea</taxon>
        <taxon>Anthophila</taxon>
        <taxon>Apidae</taxon>
        <taxon>Tetragonisca</taxon>
    </lineage>
</organism>
<dbReference type="AlphaFoldDB" id="A0AAW0ZQN7"/>
<keyword evidence="3" id="KW-1185">Reference proteome</keyword>
<feature type="region of interest" description="Disordered" evidence="1">
    <location>
        <begin position="21"/>
        <end position="46"/>
    </location>
</feature>
<proteinExistence type="predicted"/>
<evidence type="ECO:0000313" key="2">
    <source>
        <dbReference type="EMBL" id="KAK9299779.1"/>
    </source>
</evidence>
<sequence>MVIAFERKWSDSEVASGRKGVAEGWHSAKANRGGCPRISGVQSRKTRASVVRGAGHVGGEHTWGTVAKYRESAFMACGRATADPRTPMPFIRSERPCASH</sequence>
<protein>
    <submittedName>
        <fullName evidence="2">Uncharacterized protein</fullName>
    </submittedName>
</protein>
<evidence type="ECO:0000256" key="1">
    <source>
        <dbReference type="SAM" id="MobiDB-lite"/>
    </source>
</evidence>
<dbReference type="EMBL" id="JAWNGG020000142">
    <property type="protein sequence ID" value="KAK9299779.1"/>
    <property type="molecule type" value="Genomic_DNA"/>
</dbReference>
<evidence type="ECO:0000313" key="3">
    <source>
        <dbReference type="Proteomes" id="UP001432146"/>
    </source>
</evidence>
<accession>A0AAW0ZQN7</accession>